<feature type="domain" description="Nudix hydrolase" evidence="6">
    <location>
        <begin position="5"/>
        <end position="151"/>
    </location>
</feature>
<dbReference type="Proteomes" id="UP001597368">
    <property type="component" value="Unassembled WGS sequence"/>
</dbReference>
<dbReference type="InterPro" id="IPR020084">
    <property type="entry name" value="NUDIX_hydrolase_CS"/>
</dbReference>
<keyword evidence="4" id="KW-0460">Magnesium</keyword>
<dbReference type="EMBL" id="JBHUFV010000080">
    <property type="protein sequence ID" value="MFD1939286.1"/>
    <property type="molecule type" value="Genomic_DNA"/>
</dbReference>
<evidence type="ECO:0000256" key="2">
    <source>
        <dbReference type="ARBA" id="ARBA00005582"/>
    </source>
</evidence>
<accession>A0ABW4TC67</accession>
<evidence type="ECO:0000259" key="6">
    <source>
        <dbReference type="PROSITE" id="PS51462"/>
    </source>
</evidence>
<dbReference type="RefSeq" id="WP_379581416.1">
    <property type="nucleotide sequence ID" value="NZ_JBHUFV010000080.1"/>
</dbReference>
<sequence length="331" mass="37091">MPDVIARPTARVLLVDDHHRILLFHGQGPTRNPDVAWFTPGGGVQAGEDLAVAAARELREETGLEVSPESLGQVVATSEGHWVADDDTIYYATDSYFFLRVPELTVNVEEMEELERSLLNAYRWWSLDELKASTGRLVPMNLPALLEPLLRGELPDEPIVIAWHRPAPVVRVAARVILADAKDRVLLYRAPRAARNGGHAWFTPGGGLHPGEAPAAAAARELREEIGYRVGPDALGPAVALNAGLWVRDDGVLMRSEHHFFFHRVPDLEINTSGMEDYERSQLDAFRWWGLDELRDTTEQILPFHLPDLTERLLNADIPTEPVFMSWDWPD</sequence>
<dbReference type="PROSITE" id="PS51462">
    <property type="entry name" value="NUDIX"/>
    <property type="match status" value="2"/>
</dbReference>
<reference evidence="8" key="1">
    <citation type="journal article" date="2019" name="Int. J. Syst. Evol. Microbiol.">
        <title>The Global Catalogue of Microorganisms (GCM) 10K type strain sequencing project: providing services to taxonomists for standard genome sequencing and annotation.</title>
        <authorList>
            <consortium name="The Broad Institute Genomics Platform"/>
            <consortium name="The Broad Institute Genome Sequencing Center for Infectious Disease"/>
            <person name="Wu L."/>
            <person name="Ma J."/>
        </authorList>
    </citation>
    <scope>NUCLEOTIDE SEQUENCE [LARGE SCALE GENOMIC DNA]</scope>
    <source>
        <strain evidence="8">ICMP 6774ER</strain>
    </source>
</reference>
<dbReference type="PANTHER" id="PTHR43046">
    <property type="entry name" value="GDP-MANNOSE MANNOSYL HYDROLASE"/>
    <property type="match status" value="1"/>
</dbReference>
<dbReference type="InterPro" id="IPR015797">
    <property type="entry name" value="NUDIX_hydrolase-like_dom_sf"/>
</dbReference>
<dbReference type="PROSITE" id="PS00893">
    <property type="entry name" value="NUDIX_BOX"/>
    <property type="match status" value="2"/>
</dbReference>
<dbReference type="SUPFAM" id="SSF55811">
    <property type="entry name" value="Nudix"/>
    <property type="match status" value="2"/>
</dbReference>
<organism evidence="7 8">
    <name type="scientific">Nonomuraea mangrovi</name>
    <dbReference type="NCBI Taxonomy" id="2316207"/>
    <lineage>
        <taxon>Bacteria</taxon>
        <taxon>Bacillati</taxon>
        <taxon>Actinomycetota</taxon>
        <taxon>Actinomycetes</taxon>
        <taxon>Streptosporangiales</taxon>
        <taxon>Streptosporangiaceae</taxon>
        <taxon>Nonomuraea</taxon>
    </lineage>
</organism>
<dbReference type="CDD" id="cd04685">
    <property type="entry name" value="NUDIX_Hydrolase"/>
    <property type="match status" value="1"/>
</dbReference>
<evidence type="ECO:0000313" key="8">
    <source>
        <dbReference type="Proteomes" id="UP001597368"/>
    </source>
</evidence>
<dbReference type="PANTHER" id="PTHR43046:SF12">
    <property type="entry name" value="GDP-MANNOSE MANNOSYL HYDROLASE"/>
    <property type="match status" value="1"/>
</dbReference>
<dbReference type="PRINTS" id="PR00502">
    <property type="entry name" value="NUDIXFAMILY"/>
</dbReference>
<evidence type="ECO:0000313" key="7">
    <source>
        <dbReference type="EMBL" id="MFD1939286.1"/>
    </source>
</evidence>
<evidence type="ECO:0000256" key="5">
    <source>
        <dbReference type="RuleBase" id="RU003476"/>
    </source>
</evidence>
<protein>
    <submittedName>
        <fullName evidence="7">NUDIX domain-containing protein</fullName>
    </submittedName>
</protein>
<keyword evidence="8" id="KW-1185">Reference proteome</keyword>
<evidence type="ECO:0000256" key="1">
    <source>
        <dbReference type="ARBA" id="ARBA00001946"/>
    </source>
</evidence>
<comment type="caution">
    <text evidence="7">The sequence shown here is derived from an EMBL/GenBank/DDBJ whole genome shotgun (WGS) entry which is preliminary data.</text>
</comment>
<keyword evidence="3 5" id="KW-0378">Hydrolase</keyword>
<comment type="cofactor">
    <cofactor evidence="1">
        <name>Mg(2+)</name>
        <dbReference type="ChEBI" id="CHEBI:18420"/>
    </cofactor>
</comment>
<evidence type="ECO:0000256" key="4">
    <source>
        <dbReference type="ARBA" id="ARBA00022842"/>
    </source>
</evidence>
<feature type="domain" description="Nudix hydrolase" evidence="6">
    <location>
        <begin position="168"/>
        <end position="315"/>
    </location>
</feature>
<dbReference type="Gene3D" id="3.90.79.10">
    <property type="entry name" value="Nucleoside Triphosphate Pyrophosphohydrolase"/>
    <property type="match status" value="2"/>
</dbReference>
<evidence type="ECO:0000256" key="3">
    <source>
        <dbReference type="ARBA" id="ARBA00022801"/>
    </source>
</evidence>
<dbReference type="InterPro" id="IPR000086">
    <property type="entry name" value="NUDIX_hydrolase_dom"/>
</dbReference>
<comment type="similarity">
    <text evidence="2 5">Belongs to the Nudix hydrolase family.</text>
</comment>
<dbReference type="InterPro" id="IPR020476">
    <property type="entry name" value="Nudix_hydrolase"/>
</dbReference>
<proteinExistence type="inferred from homology"/>
<dbReference type="Pfam" id="PF00293">
    <property type="entry name" value="NUDIX"/>
    <property type="match status" value="2"/>
</dbReference>
<gene>
    <name evidence="7" type="ORF">ACFSKW_48280</name>
</gene>
<name>A0ABW4TC67_9ACTN</name>